<keyword evidence="3" id="KW-1185">Reference proteome</keyword>
<feature type="compositionally biased region" description="Acidic residues" evidence="1">
    <location>
        <begin position="104"/>
        <end position="116"/>
    </location>
</feature>
<feature type="compositionally biased region" description="Gly residues" evidence="1">
    <location>
        <begin position="152"/>
        <end position="163"/>
    </location>
</feature>
<comment type="caution">
    <text evidence="2">The sequence shown here is derived from an EMBL/GenBank/DDBJ whole genome shotgun (WGS) entry which is preliminary data.</text>
</comment>
<proteinExistence type="predicted"/>
<organism evidence="2 3">
    <name type="scientific">Tolypocladium ophioglossoides (strain CBS 100239)</name>
    <name type="common">Snaketongue truffleclub</name>
    <name type="synonym">Elaphocordyceps ophioglossoides</name>
    <dbReference type="NCBI Taxonomy" id="1163406"/>
    <lineage>
        <taxon>Eukaryota</taxon>
        <taxon>Fungi</taxon>
        <taxon>Dikarya</taxon>
        <taxon>Ascomycota</taxon>
        <taxon>Pezizomycotina</taxon>
        <taxon>Sordariomycetes</taxon>
        <taxon>Hypocreomycetidae</taxon>
        <taxon>Hypocreales</taxon>
        <taxon>Ophiocordycipitaceae</taxon>
        <taxon>Tolypocladium</taxon>
    </lineage>
</organism>
<sequence>MQPQALATTDSWPVLARGRLYADLRHVGPRGAHGATEAAARLLDGEEQAAAEADPEEPHEDGTGLDLAAALLVVAGAEADTVGGQVGAADVAAVDGAQLGGQDDSADEGEEDGEDVEGQHDDGAGERGEEGGGDGVEADDPREDGDEHGEVDGGLGGAGGVDVGGDDVADEGGDEERPEEGGGPEDDIDEARHGDGDGAVVLFWWLEECERDNVAAQRAIGTSGIG</sequence>
<evidence type="ECO:0000256" key="1">
    <source>
        <dbReference type="SAM" id="MobiDB-lite"/>
    </source>
</evidence>
<dbReference type="AlphaFoldDB" id="A0A0L0N6U8"/>
<evidence type="ECO:0000313" key="3">
    <source>
        <dbReference type="Proteomes" id="UP000036947"/>
    </source>
</evidence>
<feature type="compositionally biased region" description="Acidic residues" evidence="1">
    <location>
        <begin position="164"/>
        <end position="189"/>
    </location>
</feature>
<protein>
    <submittedName>
        <fullName evidence="2">Uncharacterized protein</fullName>
    </submittedName>
</protein>
<accession>A0A0L0N6U8</accession>
<feature type="region of interest" description="Disordered" evidence="1">
    <location>
        <begin position="98"/>
        <end position="195"/>
    </location>
</feature>
<gene>
    <name evidence="2" type="ORF">TOPH_05745</name>
</gene>
<dbReference type="Proteomes" id="UP000036947">
    <property type="component" value="Unassembled WGS sequence"/>
</dbReference>
<feature type="compositionally biased region" description="Acidic residues" evidence="1">
    <location>
        <begin position="136"/>
        <end position="149"/>
    </location>
</feature>
<evidence type="ECO:0000313" key="2">
    <source>
        <dbReference type="EMBL" id="KND89736.1"/>
    </source>
</evidence>
<dbReference type="EMBL" id="LFRF01000017">
    <property type="protein sequence ID" value="KND89736.1"/>
    <property type="molecule type" value="Genomic_DNA"/>
</dbReference>
<name>A0A0L0N6U8_TOLOC</name>
<feature type="region of interest" description="Disordered" evidence="1">
    <location>
        <begin position="43"/>
        <end position="65"/>
    </location>
</feature>
<feature type="compositionally biased region" description="Basic and acidic residues" evidence="1">
    <location>
        <begin position="117"/>
        <end position="130"/>
    </location>
</feature>
<feature type="compositionally biased region" description="Acidic residues" evidence="1">
    <location>
        <begin position="45"/>
        <end position="59"/>
    </location>
</feature>
<reference evidence="2 3" key="1">
    <citation type="journal article" date="2015" name="BMC Genomics">
        <title>The genome of the truffle-parasite Tolypocladium ophioglossoides and the evolution of antifungal peptaibiotics.</title>
        <authorList>
            <person name="Quandt C.A."/>
            <person name="Bushley K.E."/>
            <person name="Spatafora J.W."/>
        </authorList>
    </citation>
    <scope>NUCLEOTIDE SEQUENCE [LARGE SCALE GENOMIC DNA]</scope>
    <source>
        <strain evidence="2 3">CBS 100239</strain>
    </source>
</reference>